<evidence type="ECO:0000256" key="1">
    <source>
        <dbReference type="SAM" id="MobiDB-lite"/>
    </source>
</evidence>
<feature type="compositionally biased region" description="Basic and acidic residues" evidence="1">
    <location>
        <begin position="88"/>
        <end position="105"/>
    </location>
</feature>
<reference evidence="2" key="1">
    <citation type="submission" date="2024-03" db="EMBL/GenBank/DDBJ databases">
        <authorList>
            <consortium name="ELIXIR-Norway"/>
            <consortium name="Elixir Norway"/>
        </authorList>
    </citation>
    <scope>NUCLEOTIDE SEQUENCE</scope>
</reference>
<sequence length="882" mass="97951">MIHCLVKRRLAPPPGHTRRQLSNEAVVRCDLESSSAATGILGGFAKVDHGEEKNDCFFSEHTRSSCIASSSAEAASSRAEGATRQQLKLHESPSRDEEEHKSRIGEEEEPLSSLIGPAAHKLCVEGRKRLSGPYPRVSDVREIRRASESLHHHRSPFEELLPRNSSKDRHRAASETEKFAYMSLDGRLMNAEMATSSTTVGLGTGGLLEKEARAWDAFHPLHRVLIVAVSAAAAAAAGKRQSVAEFCRLRNLVNARERELEVIRQKLSNLCSNQETQKKSEALVVALEARSEGDSMDAACSVEGQQEPINGLCTDFSAEEGMANRDVHNGVCLEEREAVVTDDTSEAKWYSNPMLQAGEHYFQMCTPEIDDPLFRNWTPQENFGWKSMMMQMDAGLLCAGTGPAVPQDQHLSDASEGEKVSTGRVTASTMEGVERIHLPHQSRRSGLGFPEDSTEELLGELESAPEKVADVESQIKTMKHYATDSNANKKSSEVELEEWIDGDYGNQVIACMEITKLRRQLHSQESEYKSLVRSCKMMLAVKSKEIAELREDCQRRDTALDDITAAARATRTASDEKIGVLEDLCRRKDTVIFDLKQDILALENKVHGLRTFQSPSMFCGRHSVTSLSPHQSDEHLAGSLSLPMSPKRFPHYLPPPGESAQVRIIAESQKDCSSDGGDCSSLSTLPLCEDYVAAEKRVHAYRIDQESTKDFFSPPPSTIGDDFQELESSLFALSVEEERKIGSGQCTSSRRYIDISIPSTEEFRVIKESDFNTHHLPRRKTKPPVAFTDIFTVEGNASASTIVDDFMRTSCSSSSISMVSSGQKENREPICSPRRSVEILRSVKTNTCYEPRRAISVDLGSSGFKSLARNEFKENVKQRRWQ</sequence>
<dbReference type="PANTHER" id="PTHR35507:SF1">
    <property type="entry name" value="TMF_TATA_BD DOMAIN-CONTAINING PROTEIN"/>
    <property type="match status" value="1"/>
</dbReference>
<proteinExistence type="predicted"/>
<evidence type="ECO:0000313" key="3">
    <source>
        <dbReference type="Proteomes" id="UP001497522"/>
    </source>
</evidence>
<dbReference type="EMBL" id="OZ023705">
    <property type="protein sequence ID" value="CAK9875127.1"/>
    <property type="molecule type" value="Genomic_DNA"/>
</dbReference>
<gene>
    <name evidence="2" type="ORF">CSSPJE1EN2_LOCUS17376</name>
</gene>
<protein>
    <submittedName>
        <fullName evidence="2">Uncharacterized protein</fullName>
    </submittedName>
</protein>
<dbReference type="PANTHER" id="PTHR35507">
    <property type="entry name" value="OS09G0488600 PROTEIN"/>
    <property type="match status" value="1"/>
</dbReference>
<dbReference type="Proteomes" id="UP001497522">
    <property type="component" value="Chromosome 4"/>
</dbReference>
<feature type="region of interest" description="Disordered" evidence="1">
    <location>
        <begin position="77"/>
        <end position="112"/>
    </location>
</feature>
<keyword evidence="3" id="KW-1185">Reference proteome</keyword>
<organism evidence="2 3">
    <name type="scientific">Sphagnum jensenii</name>
    <dbReference type="NCBI Taxonomy" id="128206"/>
    <lineage>
        <taxon>Eukaryota</taxon>
        <taxon>Viridiplantae</taxon>
        <taxon>Streptophyta</taxon>
        <taxon>Embryophyta</taxon>
        <taxon>Bryophyta</taxon>
        <taxon>Sphagnophytina</taxon>
        <taxon>Sphagnopsida</taxon>
        <taxon>Sphagnales</taxon>
        <taxon>Sphagnaceae</taxon>
        <taxon>Sphagnum</taxon>
    </lineage>
</organism>
<accession>A0ABP1BHV4</accession>
<evidence type="ECO:0000313" key="2">
    <source>
        <dbReference type="EMBL" id="CAK9875127.1"/>
    </source>
</evidence>
<name>A0ABP1BHV4_9BRYO</name>